<name>A0AAV3SJZ4_HALDO</name>
<feature type="domain" description="Sulfatase N-terminal" evidence="1">
    <location>
        <begin position="5"/>
        <end position="318"/>
    </location>
</feature>
<dbReference type="InterPro" id="IPR052701">
    <property type="entry name" value="GAG_Ulvan_Degrading_Sulfatases"/>
</dbReference>
<dbReference type="InterPro" id="IPR000917">
    <property type="entry name" value="Sulfatase_N"/>
</dbReference>
<dbReference type="Pfam" id="PF00884">
    <property type="entry name" value="Sulfatase"/>
    <property type="match status" value="1"/>
</dbReference>
<keyword evidence="3" id="KW-0378">Hydrolase</keyword>
<dbReference type="AlphaFoldDB" id="A0AAV3SJZ4"/>
<dbReference type="PANTHER" id="PTHR43751">
    <property type="entry name" value="SULFATASE"/>
    <property type="match status" value="1"/>
</dbReference>
<dbReference type="Gene3D" id="3.30.1120.10">
    <property type="match status" value="1"/>
</dbReference>
<dbReference type="EMBL" id="CP095005">
    <property type="protein sequence ID" value="UOO94985.1"/>
    <property type="molecule type" value="Genomic_DNA"/>
</dbReference>
<reference evidence="2" key="3">
    <citation type="submission" date="2023-12" db="EMBL/GenBank/DDBJ databases">
        <authorList>
            <person name="Sun Q."/>
            <person name="Inoue M."/>
        </authorList>
    </citation>
    <scope>NUCLEOTIDE SEQUENCE</scope>
    <source>
        <strain evidence="2">JCM 12289</strain>
    </source>
</reference>
<evidence type="ECO:0000313" key="3">
    <source>
        <dbReference type="EMBL" id="UOO94985.1"/>
    </source>
</evidence>
<dbReference type="KEGG" id="hdo:MUK72_13565"/>
<dbReference type="GO" id="GO:0016787">
    <property type="term" value="F:hydrolase activity"/>
    <property type="evidence" value="ECO:0007669"/>
    <property type="project" value="UniProtKB-KW"/>
</dbReference>
<gene>
    <name evidence="2" type="ORF">GCM10008985_30450</name>
    <name evidence="3" type="ORF">MUK72_13565</name>
</gene>
<dbReference type="Proteomes" id="UP001500962">
    <property type="component" value="Unassembled WGS sequence"/>
</dbReference>
<dbReference type="SUPFAM" id="SSF53649">
    <property type="entry name" value="Alkaline phosphatase-like"/>
    <property type="match status" value="1"/>
</dbReference>
<dbReference type="CDD" id="cd16148">
    <property type="entry name" value="sulfatase_like"/>
    <property type="match status" value="1"/>
</dbReference>
<dbReference type="InterPro" id="IPR017850">
    <property type="entry name" value="Alkaline_phosphatase_core_sf"/>
</dbReference>
<dbReference type="PANTHER" id="PTHR43751:SF3">
    <property type="entry name" value="SULFATASE N-TERMINAL DOMAIN-CONTAINING PROTEIN"/>
    <property type="match status" value="1"/>
</dbReference>
<dbReference type="Proteomes" id="UP000830542">
    <property type="component" value="Chromosome"/>
</dbReference>
<dbReference type="Gene3D" id="3.40.720.10">
    <property type="entry name" value="Alkaline Phosphatase, subunit A"/>
    <property type="match status" value="1"/>
</dbReference>
<keyword evidence="4" id="KW-1185">Reference proteome</keyword>
<evidence type="ECO:0000313" key="5">
    <source>
        <dbReference type="Proteomes" id="UP001500962"/>
    </source>
</evidence>
<evidence type="ECO:0000313" key="2">
    <source>
        <dbReference type="EMBL" id="GAA0471487.1"/>
    </source>
</evidence>
<dbReference type="GeneID" id="71762895"/>
<proteinExistence type="predicted"/>
<protein>
    <submittedName>
        <fullName evidence="2 3">Sulfatase</fullName>
    </submittedName>
</protein>
<accession>A0AAV3SJZ4</accession>
<evidence type="ECO:0000259" key="1">
    <source>
        <dbReference type="Pfam" id="PF00884"/>
    </source>
</evidence>
<dbReference type="EMBL" id="BAAADN010000051">
    <property type="protein sequence ID" value="GAA0471487.1"/>
    <property type="molecule type" value="Genomic_DNA"/>
</dbReference>
<reference evidence="2" key="1">
    <citation type="journal article" date="2014" name="Int. J. Syst. Evol. Microbiol.">
        <title>Complete genome sequence of Corynebacterium casei LMG S-19264T (=DSM 44701T), isolated from a smear-ripened cheese.</title>
        <authorList>
            <consortium name="US DOE Joint Genome Institute (JGI-PGF)"/>
            <person name="Walter F."/>
            <person name="Albersmeier A."/>
            <person name="Kalinowski J."/>
            <person name="Ruckert C."/>
        </authorList>
    </citation>
    <scope>NUCLEOTIDE SEQUENCE</scope>
    <source>
        <strain evidence="2">JCM 12289</strain>
    </source>
</reference>
<organism evidence="2 5">
    <name type="scientific">Halococcus dombrowskii</name>
    <dbReference type="NCBI Taxonomy" id="179637"/>
    <lineage>
        <taxon>Archaea</taxon>
        <taxon>Methanobacteriati</taxon>
        <taxon>Methanobacteriota</taxon>
        <taxon>Stenosarchaea group</taxon>
        <taxon>Halobacteria</taxon>
        <taxon>Halobacteriales</taxon>
        <taxon>Halococcaceae</taxon>
        <taxon>Halococcus</taxon>
    </lineage>
</organism>
<sequence>MNQSPNVLFLVVDSLRYDAVFGDDSYDTPTLDRLADESVVFENCYSQGISTAPAMTAMLTGRYPLEYGGHWYIEDEQPTIAEQFHDNGYATGAIHSNPNVSRLRNFDKGFDTFEENILPFESDGLLEHAPDDALRYANKLVRVLRRTPYMPSPRVNDRLAKWTDAAPEPWFLWTQYMDVHGPYLPGGEFTYRNKFRAEQLWRKAAVNSPHEITTDEHDELHANYRKEVEYFDTELGKFLARLDWRGQLDDTLVVVVGDHGDEFYEHDDYGHSNLPYDELTHVPLMMSFPDGAGIDQPRRVDDLVRCVDILPTALDLADATLSEEMERRMAGESLLPLLRNDDSPEFDSIVTEKEIRGESALRFGFRTERWKFLYDGKTDRKLLYDLDSDSGEIENVADANSDVVAEFERQLEARFETIENTSADITIPDIEAQPGVEERLQALGYQE</sequence>
<evidence type="ECO:0000313" key="4">
    <source>
        <dbReference type="Proteomes" id="UP000830542"/>
    </source>
</evidence>
<reference evidence="3" key="2">
    <citation type="submission" date="2022-04" db="EMBL/GenBank/DDBJ databases">
        <title>Sequencing and genomic assembly of Halococcus dombrowskii.</title>
        <authorList>
            <person name="Lim S.W."/>
            <person name="MacLea K.S."/>
        </authorList>
    </citation>
    <scope>NUCLEOTIDE SEQUENCE</scope>
    <source>
        <strain evidence="3">H4</strain>
    </source>
</reference>
<dbReference type="RefSeq" id="WP_244702068.1">
    <property type="nucleotide sequence ID" value="NZ_BAAADN010000051.1"/>
</dbReference>